<gene>
    <name evidence="1" type="ORF">MBEBAB_0509</name>
</gene>
<accession>A0A8E0N880</accession>
<organism evidence="1 2">
    <name type="scientific">Brevundimonas abyssalis TAR-001</name>
    <dbReference type="NCBI Taxonomy" id="1391729"/>
    <lineage>
        <taxon>Bacteria</taxon>
        <taxon>Pseudomonadati</taxon>
        <taxon>Pseudomonadota</taxon>
        <taxon>Alphaproteobacteria</taxon>
        <taxon>Caulobacterales</taxon>
        <taxon>Caulobacteraceae</taxon>
        <taxon>Brevundimonas</taxon>
    </lineage>
</organism>
<protein>
    <submittedName>
        <fullName evidence="1">Uncharacterized protein</fullName>
    </submittedName>
</protein>
<dbReference type="EMBL" id="BATC01000005">
    <property type="protein sequence ID" value="GAD58259.1"/>
    <property type="molecule type" value="Genomic_DNA"/>
</dbReference>
<proteinExistence type="predicted"/>
<dbReference type="AlphaFoldDB" id="A0A8E0N880"/>
<name>A0A8E0N880_9CAUL</name>
<dbReference type="Proteomes" id="UP000016569">
    <property type="component" value="Unassembled WGS sequence"/>
</dbReference>
<evidence type="ECO:0000313" key="2">
    <source>
        <dbReference type="Proteomes" id="UP000016569"/>
    </source>
</evidence>
<evidence type="ECO:0000313" key="1">
    <source>
        <dbReference type="EMBL" id="GAD58259.1"/>
    </source>
</evidence>
<reference evidence="2" key="1">
    <citation type="journal article" date="2013" name="Genome Announc.">
        <title>Draft Genome Sequence of the Dimorphic Prosthecate Bacterium Brevundimonas abyssalis TAR-001T.</title>
        <authorList>
            <person name="Tsubouchi T."/>
            <person name="Nishi S."/>
            <person name="Usui K."/>
            <person name="Shimane Y."/>
            <person name="Takaki Y."/>
            <person name="Maruyama T."/>
            <person name="Hatada Y."/>
        </authorList>
    </citation>
    <scope>NUCLEOTIDE SEQUENCE [LARGE SCALE GENOMIC DNA]</scope>
    <source>
        <strain evidence="2">TAR-001</strain>
    </source>
</reference>
<sequence length="50" mass="5526">MKRNRLATVIAGMIFVLALLLGIAARALWIEWDHHKSAHAPPTASERPPP</sequence>
<comment type="caution">
    <text evidence="1">The sequence shown here is derived from an EMBL/GenBank/DDBJ whole genome shotgun (WGS) entry which is preliminary data.</text>
</comment>
<keyword evidence="2" id="KW-1185">Reference proteome</keyword>